<evidence type="ECO:0000256" key="1">
    <source>
        <dbReference type="SAM" id="MobiDB-lite"/>
    </source>
</evidence>
<dbReference type="InterPro" id="IPR029058">
    <property type="entry name" value="AB_hydrolase_fold"/>
</dbReference>
<proteinExistence type="predicted"/>
<organism evidence="2 3">
    <name type="scientific">Aristolochia fimbriata</name>
    <name type="common">White veined hardy Dutchman's pipe vine</name>
    <dbReference type="NCBI Taxonomy" id="158543"/>
    <lineage>
        <taxon>Eukaryota</taxon>
        <taxon>Viridiplantae</taxon>
        <taxon>Streptophyta</taxon>
        <taxon>Embryophyta</taxon>
        <taxon>Tracheophyta</taxon>
        <taxon>Spermatophyta</taxon>
        <taxon>Magnoliopsida</taxon>
        <taxon>Magnoliidae</taxon>
        <taxon>Piperales</taxon>
        <taxon>Aristolochiaceae</taxon>
        <taxon>Aristolochia</taxon>
    </lineage>
</organism>
<name>A0AAV7FAG8_ARIFI</name>
<evidence type="ECO:0000313" key="3">
    <source>
        <dbReference type="Proteomes" id="UP000825729"/>
    </source>
</evidence>
<accession>A0AAV7FAG8</accession>
<protein>
    <submittedName>
        <fullName evidence="2">Uncharacterized protein</fullName>
    </submittedName>
</protein>
<reference evidence="2 3" key="1">
    <citation type="submission" date="2021-07" db="EMBL/GenBank/DDBJ databases">
        <title>The Aristolochia fimbriata genome: insights into angiosperm evolution, floral development and chemical biosynthesis.</title>
        <authorList>
            <person name="Jiao Y."/>
        </authorList>
    </citation>
    <scope>NUCLEOTIDE SEQUENCE [LARGE SCALE GENOMIC DNA]</scope>
    <source>
        <strain evidence="2">IBCAS-2021</strain>
        <tissue evidence="2">Leaf</tissue>
    </source>
</reference>
<keyword evidence="3" id="KW-1185">Reference proteome</keyword>
<dbReference type="AlphaFoldDB" id="A0AAV7FAG8"/>
<evidence type="ECO:0000313" key="2">
    <source>
        <dbReference type="EMBL" id="KAG9457061.1"/>
    </source>
</evidence>
<dbReference type="Gene3D" id="3.40.50.1820">
    <property type="entry name" value="alpha/beta hydrolase"/>
    <property type="match status" value="1"/>
</dbReference>
<feature type="region of interest" description="Disordered" evidence="1">
    <location>
        <begin position="1"/>
        <end position="21"/>
    </location>
</feature>
<sequence>MWSESSNRVVGMSPEESTTQTLPWKTRISMALIGAVKDACRRSDGTINRRLINVFDVRPPCADGRHVDGVKTADFTVDGGRGLWVRVSVPVEEYSPSPSSSSFAD</sequence>
<dbReference type="EMBL" id="JAINDJ010000002">
    <property type="protein sequence ID" value="KAG9457061.1"/>
    <property type="molecule type" value="Genomic_DNA"/>
</dbReference>
<dbReference type="Proteomes" id="UP000825729">
    <property type="component" value="Unassembled WGS sequence"/>
</dbReference>
<comment type="caution">
    <text evidence="2">The sequence shown here is derived from an EMBL/GenBank/DDBJ whole genome shotgun (WGS) entry which is preliminary data.</text>
</comment>
<gene>
    <name evidence="2" type="ORF">H6P81_001569</name>
</gene>